<accession>A0AA40SLA6</accession>
<comment type="caution">
    <text evidence="2">The sequence shown here is derived from an EMBL/GenBank/DDBJ whole genome shotgun (WGS) entry which is preliminary data.</text>
</comment>
<keyword evidence="1" id="KW-1133">Transmembrane helix</keyword>
<feature type="transmembrane region" description="Helical" evidence="1">
    <location>
        <begin position="68"/>
        <end position="99"/>
    </location>
</feature>
<sequence length="101" mass="10049">MSLAAVLLFAVPALLAVSGIALIAVGVVDVNRAEVPARRNAGILRIIGGAGALLIAALSVYGTFGAGIAYAIAFLPLAALVLGAVWIAAWTIAATVVAARR</sequence>
<name>A0AA40SLA6_9MICO</name>
<dbReference type="AlphaFoldDB" id="A0AA40SLA6"/>
<protein>
    <submittedName>
        <fullName evidence="2">Uncharacterized protein</fullName>
    </submittedName>
</protein>
<proteinExistence type="predicted"/>
<reference evidence="2 3" key="1">
    <citation type="submission" date="2020-08" db="EMBL/GenBank/DDBJ databases">
        <title>Sequencing the genomes of 1000 actinobacteria strains.</title>
        <authorList>
            <person name="Klenk H.-P."/>
        </authorList>
    </citation>
    <scope>NUCLEOTIDE SEQUENCE [LARGE SCALE GENOMIC DNA]</scope>
    <source>
        <strain evidence="2 3">DSM 19600</strain>
    </source>
</reference>
<feature type="transmembrane region" description="Helical" evidence="1">
    <location>
        <begin position="6"/>
        <end position="30"/>
    </location>
</feature>
<dbReference type="RefSeq" id="WP_183497966.1">
    <property type="nucleotide sequence ID" value="NZ_BAABCO010000003.1"/>
</dbReference>
<evidence type="ECO:0000313" key="2">
    <source>
        <dbReference type="EMBL" id="MBB4138313.1"/>
    </source>
</evidence>
<evidence type="ECO:0000313" key="3">
    <source>
        <dbReference type="Proteomes" id="UP000549113"/>
    </source>
</evidence>
<keyword evidence="3" id="KW-1185">Reference proteome</keyword>
<keyword evidence="1" id="KW-0472">Membrane</keyword>
<feature type="transmembrane region" description="Helical" evidence="1">
    <location>
        <begin position="42"/>
        <end position="62"/>
    </location>
</feature>
<dbReference type="EMBL" id="JACIFH010000001">
    <property type="protein sequence ID" value="MBB4138313.1"/>
    <property type="molecule type" value="Genomic_DNA"/>
</dbReference>
<gene>
    <name evidence="2" type="ORF">BKA10_000107</name>
</gene>
<keyword evidence="1" id="KW-0812">Transmembrane</keyword>
<evidence type="ECO:0000256" key="1">
    <source>
        <dbReference type="SAM" id="Phobius"/>
    </source>
</evidence>
<dbReference type="Proteomes" id="UP000549113">
    <property type="component" value="Unassembled WGS sequence"/>
</dbReference>
<organism evidence="2 3">
    <name type="scientific">Microbacterium invictum</name>
    <dbReference type="NCBI Taxonomy" id="515415"/>
    <lineage>
        <taxon>Bacteria</taxon>
        <taxon>Bacillati</taxon>
        <taxon>Actinomycetota</taxon>
        <taxon>Actinomycetes</taxon>
        <taxon>Micrococcales</taxon>
        <taxon>Microbacteriaceae</taxon>
        <taxon>Microbacterium</taxon>
    </lineage>
</organism>